<evidence type="ECO:0008006" key="3">
    <source>
        <dbReference type="Google" id="ProtNLM"/>
    </source>
</evidence>
<dbReference type="Proteomes" id="UP000676386">
    <property type="component" value="Unassembled WGS sequence"/>
</dbReference>
<evidence type="ECO:0000313" key="2">
    <source>
        <dbReference type="Proteomes" id="UP000676386"/>
    </source>
</evidence>
<keyword evidence="2" id="KW-1185">Reference proteome</keyword>
<dbReference type="RefSeq" id="WP_211976302.1">
    <property type="nucleotide sequence ID" value="NZ_CBFHAM010000072.1"/>
</dbReference>
<reference evidence="1 2" key="1">
    <citation type="submission" date="2021-04" db="EMBL/GenBank/DDBJ databases">
        <title>Chitinophaga sp. nov., isolated from the rhizosphere soil.</title>
        <authorList>
            <person name="He S."/>
        </authorList>
    </citation>
    <scope>NUCLEOTIDE SEQUENCE [LARGE SCALE GENOMIC DNA]</scope>
    <source>
        <strain evidence="1 2">2R12</strain>
    </source>
</reference>
<protein>
    <recommendedName>
        <fullName evidence="3">RibD C-terminal domain-containing protein</fullName>
    </recommendedName>
</protein>
<accession>A0ABS5J7G3</accession>
<proteinExistence type="predicted"/>
<evidence type="ECO:0000313" key="1">
    <source>
        <dbReference type="EMBL" id="MBS0031163.1"/>
    </source>
</evidence>
<name>A0ABS5J7G3_9BACT</name>
<organism evidence="1 2">
    <name type="scientific">Chitinophaga hostae</name>
    <dbReference type="NCBI Taxonomy" id="2831022"/>
    <lineage>
        <taxon>Bacteria</taxon>
        <taxon>Pseudomonadati</taxon>
        <taxon>Bacteroidota</taxon>
        <taxon>Chitinophagia</taxon>
        <taxon>Chitinophagales</taxon>
        <taxon>Chitinophagaceae</taxon>
        <taxon>Chitinophaga</taxon>
    </lineage>
</organism>
<sequence length="45" mass="5017">MMIHVISVVPADGLPLFGGIPMEKIFRLIATKTYTSGVLELHYEK</sequence>
<gene>
    <name evidence="1" type="ORF">KE626_27795</name>
</gene>
<dbReference type="EMBL" id="JAGTXB010000020">
    <property type="protein sequence ID" value="MBS0031163.1"/>
    <property type="molecule type" value="Genomic_DNA"/>
</dbReference>
<comment type="caution">
    <text evidence="1">The sequence shown here is derived from an EMBL/GenBank/DDBJ whole genome shotgun (WGS) entry which is preliminary data.</text>
</comment>